<feature type="compositionally biased region" description="Low complexity" evidence="5">
    <location>
        <begin position="442"/>
        <end position="457"/>
    </location>
</feature>
<dbReference type="EMBL" id="JAAPAO010000683">
    <property type="protein sequence ID" value="KAF4655037.1"/>
    <property type="molecule type" value="Genomic_DNA"/>
</dbReference>
<organism evidence="7 8">
    <name type="scientific">Perkinsus chesapeaki</name>
    <name type="common">Clam parasite</name>
    <name type="synonym">Perkinsus andrewsi</name>
    <dbReference type="NCBI Taxonomy" id="330153"/>
    <lineage>
        <taxon>Eukaryota</taxon>
        <taxon>Sar</taxon>
        <taxon>Alveolata</taxon>
        <taxon>Perkinsozoa</taxon>
        <taxon>Perkinsea</taxon>
        <taxon>Perkinsida</taxon>
        <taxon>Perkinsidae</taxon>
        <taxon>Perkinsus</taxon>
    </lineage>
</organism>
<evidence type="ECO:0000256" key="5">
    <source>
        <dbReference type="SAM" id="MobiDB-lite"/>
    </source>
</evidence>
<evidence type="ECO:0000256" key="3">
    <source>
        <dbReference type="ARBA" id="ARBA00022833"/>
    </source>
</evidence>
<dbReference type="InterPro" id="IPR000571">
    <property type="entry name" value="Znf_CCCH"/>
</dbReference>
<dbReference type="InterPro" id="IPR052055">
    <property type="entry name" value="Hepadnavirus_pol/RT"/>
</dbReference>
<evidence type="ECO:0000256" key="2">
    <source>
        <dbReference type="ARBA" id="ARBA00022771"/>
    </source>
</evidence>
<dbReference type="GO" id="GO:0008270">
    <property type="term" value="F:zinc ion binding"/>
    <property type="evidence" value="ECO:0007669"/>
    <property type="project" value="UniProtKB-KW"/>
</dbReference>
<protein>
    <recommendedName>
        <fullName evidence="6">C3H1-type domain-containing protein</fullName>
    </recommendedName>
</protein>
<sequence length="1180" mass="129469">MANPNNGINGNGGGNGIPNNNNNNGDNNNNNNNNDNNNNNNANGNNGNNNANNHGNNNDNINGNNNGNIYGNNNGNNNANHGNNAIGNNNGNALALGAEARPKPINDDLLRLTNGLDKVPVKRVLDLCSQLGITTAEILATTAKQEAVCGAITRSLAVNEQIIWGVLCERATAVRNSPVKVDMVELSGLLANMTRKYGSPPDASLITSRASILTKMKKIDEALTMDIMELHPNRESKSANRSTINISENNQLVTEEETPKGKARDFSEFSICFMRWAVMLCTIHPMSSNADTCQTSGASLIDLIIYWRRLADLLAPLTMDHLVQYDSDYRRRVAIMIAGESTTLSEALRQDVAPTVLSSALATAAMAAAAATKKNNDSKPTKTQKAPKSNDACYHFLRGSCRRGNSCRFVHDTQEQKRRRSTPAFGQRSEPYDRQSQHEPKSSWSSYASPKDSPSSAEASRKAKNTGPGKSHSWPCDELREREPDAPAGFQDGTGISAELPADDATHPPKAVSDHEAKAFYIINRITQKWRLAEELSTSLSPSGAIRAECIDRINLLFIDASNDLRRELTEAFPGYGAETARVGGPLYPGIIRLLSTIFDEGRDPTLADELNSGVHLGALTTLSVSGVFPPKDTQKPREEFAPCRSPHYENYVSARDAKQAVEEAIQAEVRAGKIRELAPHQLRTPGRLFSKLAAIPKRLDASGNPTAYRLVEDLKRSGTNQLIDLHESVQLPSAGDLKQLAQNLIFDDTGALKDYVGAVTDFEGAYRHLFICPEERHLCSLKLNNKYYENLAMPFGAPSSCWNFCRLSSKSHRIQHRLGEISRILTGQSESSRGLIYIDDAIWLLPVAGYFTLLVKLLVVLPLIGLQISWRKCIYGSKSLRFIGYSIDIGTGARQGPHISIPPGKLEKIKSELAALQAQGATGAWVKDIERLSGRLNWISMVCPFTRSFISPLYAICQMACKKGLHKVQFSKSSETHKCLSWWASIVDEAILPMNPFRLALPLAPTAIQDRVRIATDASTIGIGGWASYRGRVLWFKVDLTNVDNLHGWRQFLVNKSSPQSGDMVLLETMAGVIGITAALDGFEEGISDRTCFSFFTDNAGTKRALTKFRSPTPRINAILMATVSRLARVCYRWHAEYIPSAENKAADIISREAKPAPFLPKHWIRLKCHLPPALPACL</sequence>
<dbReference type="PANTHER" id="PTHR33050">
    <property type="entry name" value="REVERSE TRANSCRIPTASE DOMAIN-CONTAINING PROTEIN"/>
    <property type="match status" value="1"/>
</dbReference>
<evidence type="ECO:0000313" key="7">
    <source>
        <dbReference type="EMBL" id="KAF4655037.1"/>
    </source>
</evidence>
<dbReference type="Gene3D" id="4.10.1000.10">
    <property type="entry name" value="Zinc finger, CCCH-type"/>
    <property type="match status" value="1"/>
</dbReference>
<dbReference type="PANTHER" id="PTHR33050:SF7">
    <property type="entry name" value="RIBONUCLEASE H"/>
    <property type="match status" value="1"/>
</dbReference>
<proteinExistence type="predicted"/>
<feature type="domain" description="C3H1-type" evidence="6">
    <location>
        <begin position="387"/>
        <end position="414"/>
    </location>
</feature>
<dbReference type="AlphaFoldDB" id="A0A7J6L756"/>
<dbReference type="OrthoDB" id="1914176at2759"/>
<reference evidence="7 8" key="1">
    <citation type="submission" date="2020-04" db="EMBL/GenBank/DDBJ databases">
        <title>Perkinsus chesapeaki whole genome sequence.</title>
        <authorList>
            <person name="Bogema D.R."/>
        </authorList>
    </citation>
    <scope>NUCLEOTIDE SEQUENCE [LARGE SCALE GENOMIC DNA]</scope>
    <source>
        <strain evidence="7">ATCC PRA-425</strain>
    </source>
</reference>
<feature type="region of interest" description="Disordered" evidence="5">
    <location>
        <begin position="411"/>
        <end position="511"/>
    </location>
</feature>
<keyword evidence="8" id="KW-1185">Reference proteome</keyword>
<evidence type="ECO:0000256" key="4">
    <source>
        <dbReference type="PROSITE-ProRule" id="PRU00723"/>
    </source>
</evidence>
<accession>A0A7J6L756</accession>
<feature type="compositionally biased region" description="Basic and acidic residues" evidence="5">
    <location>
        <begin position="430"/>
        <end position="441"/>
    </location>
</feature>
<dbReference type="SUPFAM" id="SSF56672">
    <property type="entry name" value="DNA/RNA polymerases"/>
    <property type="match status" value="1"/>
</dbReference>
<dbReference type="Proteomes" id="UP000591131">
    <property type="component" value="Unassembled WGS sequence"/>
</dbReference>
<feature type="compositionally biased region" description="Basic and acidic residues" evidence="5">
    <location>
        <begin position="475"/>
        <end position="485"/>
    </location>
</feature>
<dbReference type="Pfam" id="PF00642">
    <property type="entry name" value="zf-CCCH"/>
    <property type="match status" value="1"/>
</dbReference>
<gene>
    <name evidence="7" type="ORF">FOL47_009628</name>
</gene>
<keyword evidence="3 4" id="KW-0862">Zinc</keyword>
<feature type="zinc finger region" description="C3H1-type" evidence="4">
    <location>
        <begin position="387"/>
        <end position="414"/>
    </location>
</feature>
<dbReference type="PROSITE" id="PS50103">
    <property type="entry name" value="ZF_C3H1"/>
    <property type="match status" value="1"/>
</dbReference>
<feature type="compositionally biased region" description="Low complexity" evidence="5">
    <location>
        <begin position="17"/>
        <end position="84"/>
    </location>
</feature>
<keyword evidence="2 4" id="KW-0863">Zinc-finger</keyword>
<name>A0A7J6L756_PERCH</name>
<evidence type="ECO:0000259" key="6">
    <source>
        <dbReference type="PROSITE" id="PS50103"/>
    </source>
</evidence>
<dbReference type="InterPro" id="IPR043502">
    <property type="entry name" value="DNA/RNA_pol_sf"/>
</dbReference>
<evidence type="ECO:0000256" key="1">
    <source>
        <dbReference type="ARBA" id="ARBA00022723"/>
    </source>
</evidence>
<feature type="region of interest" description="Disordered" evidence="5">
    <location>
        <begin position="1"/>
        <end position="84"/>
    </location>
</feature>
<evidence type="ECO:0000313" key="8">
    <source>
        <dbReference type="Proteomes" id="UP000591131"/>
    </source>
</evidence>
<keyword evidence="1 4" id="KW-0479">Metal-binding</keyword>
<comment type="caution">
    <text evidence="7">The sequence shown here is derived from an EMBL/GenBank/DDBJ whole genome shotgun (WGS) entry which is preliminary data.</text>
</comment>
<dbReference type="SMART" id="SM00356">
    <property type="entry name" value="ZnF_C3H1"/>
    <property type="match status" value="1"/>
</dbReference>
<dbReference type="InterPro" id="IPR036855">
    <property type="entry name" value="Znf_CCCH_sf"/>
</dbReference>
<dbReference type="SUPFAM" id="SSF90229">
    <property type="entry name" value="CCCH zinc finger"/>
    <property type="match status" value="1"/>
</dbReference>